<dbReference type="GO" id="GO:0016887">
    <property type="term" value="F:ATP hydrolysis activity"/>
    <property type="evidence" value="ECO:0007669"/>
    <property type="project" value="InterPro"/>
</dbReference>
<organism evidence="2">
    <name type="scientific">Planktothrix agardhii</name>
    <name type="common">Oscillatoria agardhii</name>
    <dbReference type="NCBI Taxonomy" id="1160"/>
    <lineage>
        <taxon>Bacteria</taxon>
        <taxon>Bacillati</taxon>
        <taxon>Cyanobacteriota</taxon>
        <taxon>Cyanophyceae</taxon>
        <taxon>Oscillatoriophycideae</taxon>
        <taxon>Oscillatoriales</taxon>
        <taxon>Microcoleaceae</taxon>
        <taxon>Planktothrix</taxon>
    </lineage>
</organism>
<reference evidence="2" key="1">
    <citation type="submission" date="2015-09" db="EMBL/GenBank/DDBJ databases">
        <authorList>
            <person name="Jackson K.R."/>
            <person name="Lunt B.L."/>
            <person name="Fisher J.N.B."/>
            <person name="Gardner A.V."/>
            <person name="Bailey M.E."/>
            <person name="Deus L.M."/>
            <person name="Earl A.S."/>
            <person name="Gibby P.D."/>
            <person name="Hartmann K.A."/>
            <person name="Liu J.E."/>
            <person name="Manci A.M."/>
            <person name="Nielsen D.A."/>
            <person name="Solomon M.B."/>
            <person name="Breakwell D.P."/>
            <person name="Burnett S.H."/>
            <person name="Grose J.H."/>
        </authorList>
    </citation>
    <scope>NUCLEOTIDE SEQUENCE</scope>
    <source>
        <strain evidence="2">7805</strain>
    </source>
</reference>
<dbReference type="InterPro" id="IPR052934">
    <property type="entry name" value="Methyl-DNA_Rec/Restrict_Enz"/>
</dbReference>
<gene>
    <name evidence="2" type="ORF">PLAM_3109</name>
</gene>
<evidence type="ECO:0000259" key="1">
    <source>
        <dbReference type="SMART" id="SM00382"/>
    </source>
</evidence>
<dbReference type="PANTHER" id="PTHR37291">
    <property type="entry name" value="5-METHYLCYTOSINE-SPECIFIC RESTRICTION ENZYME B"/>
    <property type="match status" value="1"/>
</dbReference>
<dbReference type="Pfam" id="PF07728">
    <property type="entry name" value="AAA_5"/>
    <property type="match status" value="1"/>
</dbReference>
<dbReference type="InterPro" id="IPR027417">
    <property type="entry name" value="P-loop_NTPase"/>
</dbReference>
<dbReference type="InterPro" id="IPR003593">
    <property type="entry name" value="AAA+_ATPase"/>
</dbReference>
<dbReference type="GO" id="GO:0005524">
    <property type="term" value="F:ATP binding"/>
    <property type="evidence" value="ECO:0007669"/>
    <property type="project" value="InterPro"/>
</dbReference>
<dbReference type="SMART" id="SM00382">
    <property type="entry name" value="AAA"/>
    <property type="match status" value="1"/>
</dbReference>
<protein>
    <recommendedName>
        <fullName evidence="1">AAA+ ATPase domain-containing protein</fullName>
    </recommendedName>
</protein>
<feature type="domain" description="AAA+ ATPase" evidence="1">
    <location>
        <begin position="507"/>
        <end position="669"/>
    </location>
</feature>
<dbReference type="EMBL" id="LO018304">
    <property type="protein sequence ID" value="CUM61075.1"/>
    <property type="molecule type" value="Genomic_DNA"/>
</dbReference>
<proteinExistence type="predicted"/>
<dbReference type="REBASE" id="166944">
    <property type="entry name" value="Pag7805McrBCP"/>
</dbReference>
<sequence length="769" mass="91947">MKIDNLDKKSIIEFGLQKIPKIYEHIYDEFYDWYYAWYEDISFDYIYFKFDLDLFRTPRNYVSNIVDIEYETSYFDFRILDWLKTNWTKLVQSRFYNSIDYCEIKIDLVIFVFFYFKNIYDFDFNVDLYIFKEVYIGLLLQELDIKIYSLVELIDKLGINEIDPGKDYEDNQLLDIINNHIVDLIILQTRKISECLELVFGGKYLLDKSIKETLQIEIDHSFLENEFDYFERENTEFDQQEIKIKQLLDNWEEVEVDESLLAARKLAYYFDGQIIDLLEYNDKNCFIGDQKNMQSKNFTAFSYDSVLPKYLFSSQTFEIIEKLSIKYNQGLSSFLSFTQNNNEKIEEFIEQPFNQLCCAVFNKLPRIITSCYTQPKWYQAELKQVLGVDNILYIKLNQNSLSFGVDKNKQRDLLFNNLIKRETSWELGNFVDLESLFSLSHHEIVISKNDLINYSTNKIINLIEEKFRNHHNLIKSDLLIKYELREFSEETGIDETELLRWVNNINRKGQIILQGPPGTGKTFIAQKLAEHFTRGRDGFSEIIQFHPSYSYEDFIQGIRPRTENGQLTYDLVPGRFLEFCKKAESYDDICVLIIDEINRANLSNVFGELMYLLEYRDQEINLAGSHEAFKIPENVRIIGTMNTADRSIALVDHALRRRFAFIKIAPNYNILKRYHEDDQINFSIYQLIQVLQDINKMIDDPNYEIGISFFMIWNIEDNIQDIWEMEIEPYLEEYFYNALDKIEQFRWNQVKVKLDFDFLNEDEDAYDDF</sequence>
<dbReference type="PANTHER" id="PTHR37291:SF1">
    <property type="entry name" value="TYPE IV METHYL-DIRECTED RESTRICTION ENZYME ECOKMCRB SUBUNIT"/>
    <property type="match status" value="1"/>
</dbReference>
<evidence type="ECO:0000313" key="2">
    <source>
        <dbReference type="EMBL" id="CUM61075.1"/>
    </source>
</evidence>
<accession>A0A1J1JI79</accession>
<dbReference type="CDD" id="cd00009">
    <property type="entry name" value="AAA"/>
    <property type="match status" value="1"/>
</dbReference>
<dbReference type="AlphaFoldDB" id="A0A1J1JI79"/>
<dbReference type="Gene3D" id="3.40.50.300">
    <property type="entry name" value="P-loop containing nucleotide triphosphate hydrolases"/>
    <property type="match status" value="1"/>
</dbReference>
<dbReference type="SUPFAM" id="SSF52540">
    <property type="entry name" value="P-loop containing nucleoside triphosphate hydrolases"/>
    <property type="match status" value="1"/>
</dbReference>
<dbReference type="InterPro" id="IPR011704">
    <property type="entry name" value="ATPase_dyneun-rel_AAA"/>
</dbReference>
<name>A0A1J1JI79_PLAAG</name>